<comment type="caution">
    <text evidence="3">The sequence shown here is derived from an EMBL/GenBank/DDBJ whole genome shotgun (WGS) entry which is preliminary data.</text>
</comment>
<evidence type="ECO:0000259" key="2">
    <source>
        <dbReference type="PROSITE" id="PS00028"/>
    </source>
</evidence>
<dbReference type="EMBL" id="JAPQKR010000005">
    <property type="protein sequence ID" value="KAJ5215605.1"/>
    <property type="molecule type" value="Genomic_DNA"/>
</dbReference>
<proteinExistence type="predicted"/>
<gene>
    <name evidence="3" type="ORF">N7498_002012</name>
</gene>
<keyword evidence="4" id="KW-1185">Reference proteome</keyword>
<dbReference type="GeneID" id="83176375"/>
<evidence type="ECO:0000313" key="4">
    <source>
        <dbReference type="Proteomes" id="UP001150904"/>
    </source>
</evidence>
<feature type="domain" description="C2H2-type" evidence="2">
    <location>
        <begin position="692"/>
        <end position="715"/>
    </location>
</feature>
<dbReference type="PROSITE" id="PS00028">
    <property type="entry name" value="ZINC_FINGER_C2H2_1"/>
    <property type="match status" value="1"/>
</dbReference>
<organism evidence="3 4">
    <name type="scientific">Penicillium cinerascens</name>
    <dbReference type="NCBI Taxonomy" id="70096"/>
    <lineage>
        <taxon>Eukaryota</taxon>
        <taxon>Fungi</taxon>
        <taxon>Dikarya</taxon>
        <taxon>Ascomycota</taxon>
        <taxon>Pezizomycotina</taxon>
        <taxon>Eurotiomycetes</taxon>
        <taxon>Eurotiomycetidae</taxon>
        <taxon>Eurotiales</taxon>
        <taxon>Aspergillaceae</taxon>
        <taxon>Penicillium</taxon>
    </lineage>
</organism>
<dbReference type="PANTHER" id="PTHR37535">
    <property type="entry name" value="FLUG DOMAIN PROTEIN"/>
    <property type="match status" value="1"/>
</dbReference>
<dbReference type="Proteomes" id="UP001150904">
    <property type="component" value="Unassembled WGS sequence"/>
</dbReference>
<protein>
    <recommendedName>
        <fullName evidence="2">C2H2-type domain-containing protein</fullName>
    </recommendedName>
</protein>
<sequence length="730" mass="84746">MSILDLSAIKKKQAPNPEYYRRRRQQLEKGIVQRRHAVSTKNNIDYIKRRWRRHCEYLGEDPLQFLVAARKEDIMIFLEWILDNSNIKKFSSLHELWRQWCQLYRKAVGRSLHAKCCQDINDYMKENLVTRYNLDMSVGEKPVMNVDDLYLVLHHHWTKDTTPYPDGRQIIQLAFLLLVSAYTASRPGALVYVEKNERTNVQHFFSNADDQEEEHEDDWDLRHEDLKTLCYGQISLILLPNPGGKRDHLVMEIDLKHTKGHQGRPKKKIFLMSEVKQPVFDVIVLLLAMAILDDAFLANIRSVEDIFKTRVSLPRRSLRLDFKKDKLNVPICRQPVSTSSGMTTDHIKPLKYHTYLYFLQRLSLAVGMIRAMKPYDLRRGTGEAVDKTASLPLLQQVMGHVYASTFQKYMNQRVQTHVQAAFLGLPSEDALMNILSHQSRFIDPRAPSKYDDLPEKNRASLTNHPEIIRLQQMRDTLAVEARELYGSMKNATDTKIGELKAKADAALRVAKKKLKESTFTGARNEFFATIDTVEINKQLDPSLLDMKQDTYEPEQVVHCLKERRRVAELMQAPCQEPPQEDDILRRVVLINALIDLGRVERVPSENLVSKESAQVTITSESQKSSPDDPPRSEQGLSPSPEPRDRPISLTNRHCLFCVFEPNYQCYFATTRKAREHFEKHLRHFKRDEFISCPDKFCGLAFRGHRAFKNHAEKVHSIRYFTEAQRIKAGL</sequence>
<feature type="compositionally biased region" description="Polar residues" evidence="1">
    <location>
        <begin position="610"/>
        <end position="624"/>
    </location>
</feature>
<dbReference type="OrthoDB" id="4485682at2759"/>
<evidence type="ECO:0000256" key="1">
    <source>
        <dbReference type="SAM" id="MobiDB-lite"/>
    </source>
</evidence>
<reference evidence="3" key="1">
    <citation type="submission" date="2022-12" db="EMBL/GenBank/DDBJ databases">
        <authorList>
            <person name="Petersen C."/>
        </authorList>
    </citation>
    <scope>NUCLEOTIDE SEQUENCE</scope>
    <source>
        <strain evidence="3">IBT 15544</strain>
    </source>
</reference>
<accession>A0A9W9N968</accession>
<dbReference type="RefSeq" id="XP_058311418.1">
    <property type="nucleotide sequence ID" value="XM_058449074.1"/>
</dbReference>
<dbReference type="InterPro" id="IPR021842">
    <property type="entry name" value="DUF3435"/>
</dbReference>
<dbReference type="Pfam" id="PF11917">
    <property type="entry name" value="DUF3435"/>
    <property type="match status" value="1"/>
</dbReference>
<dbReference type="PANTHER" id="PTHR37535:SF2">
    <property type="entry name" value="FINGER DOMAIN PROTEIN, PUTATIVE (AFU_ORTHOLOGUE AFUA_6G09300)-RELATED"/>
    <property type="match status" value="1"/>
</dbReference>
<reference evidence="3" key="2">
    <citation type="journal article" date="2023" name="IMA Fungus">
        <title>Comparative genomic study of the Penicillium genus elucidates a diverse pangenome and 15 lateral gene transfer events.</title>
        <authorList>
            <person name="Petersen C."/>
            <person name="Sorensen T."/>
            <person name="Nielsen M.R."/>
            <person name="Sondergaard T.E."/>
            <person name="Sorensen J.L."/>
            <person name="Fitzpatrick D.A."/>
            <person name="Frisvad J.C."/>
            <person name="Nielsen K.L."/>
        </authorList>
    </citation>
    <scope>NUCLEOTIDE SEQUENCE</scope>
    <source>
        <strain evidence="3">IBT 15544</strain>
    </source>
</reference>
<evidence type="ECO:0000313" key="3">
    <source>
        <dbReference type="EMBL" id="KAJ5215605.1"/>
    </source>
</evidence>
<feature type="region of interest" description="Disordered" evidence="1">
    <location>
        <begin position="610"/>
        <end position="646"/>
    </location>
</feature>
<dbReference type="InterPro" id="IPR013087">
    <property type="entry name" value="Znf_C2H2_type"/>
</dbReference>
<dbReference type="AlphaFoldDB" id="A0A9W9N968"/>
<name>A0A9W9N968_9EURO</name>